<reference evidence="2" key="1">
    <citation type="submission" date="2021-12" db="EMBL/GenBank/DDBJ databases">
        <authorList>
            <person name="King R."/>
        </authorList>
    </citation>
    <scope>NUCLEOTIDE SEQUENCE</scope>
</reference>
<gene>
    <name evidence="2" type="ORF">MELIAE_LOCUS4415</name>
</gene>
<keyword evidence="3" id="KW-1185">Reference proteome</keyword>
<evidence type="ECO:0000313" key="2">
    <source>
        <dbReference type="EMBL" id="CAH0551895.1"/>
    </source>
</evidence>
<dbReference type="Pfam" id="PF13679">
    <property type="entry name" value="Methyltransf_32"/>
    <property type="match status" value="1"/>
</dbReference>
<sequence>MSLPANYTSPSEYFSDALTFLNKYQWIYRGPNNDIIVEKTLKNIPYEWCQYFKKSTLDRLKSFVNKETDLDIPKSLADFLHEVQSLTPTYEYNVEKLEFKFAHNCCLSSKKSHEILSLAPLVDTICKQNEINDIIDIGCGLGYLSHLLNDKYKYNVLGIDCSLKYIELAYKNQEKLHLNSKESVNFEAHFINEDSKNEIEKLIEKNFHKNEVKNNKICLVGLHACADLSITILDLFSKLDAVSSLVIMPCCYHRIKVKRETEVADFFENFPSSAVLKDLFSDAQAQVFIRRPFLRLACQQTANSFINMDKRELDIQSRNCFFRALLQAVATEEKCTVQRLKRKSGNTKTSGCIDEEFSMYVDNLGNNHKLAYKDRNLTLSEAGFREKMFEKWLEHKEDYDLVSILAGLQAAMQSLCENLLLLDRVEFLKERGYKSHVERVTNDCISPRCYALIAEK</sequence>
<dbReference type="SUPFAM" id="SSF53335">
    <property type="entry name" value="S-adenosyl-L-methionine-dependent methyltransferases"/>
    <property type="match status" value="1"/>
</dbReference>
<evidence type="ECO:0000259" key="1">
    <source>
        <dbReference type="Pfam" id="PF13679"/>
    </source>
</evidence>
<dbReference type="InterPro" id="IPR052220">
    <property type="entry name" value="METTL25"/>
</dbReference>
<dbReference type="InterPro" id="IPR025714">
    <property type="entry name" value="Methyltranfer_dom"/>
</dbReference>
<proteinExistence type="predicted"/>
<organism evidence="2 3">
    <name type="scientific">Brassicogethes aeneus</name>
    <name type="common">Rape pollen beetle</name>
    <name type="synonym">Meligethes aeneus</name>
    <dbReference type="NCBI Taxonomy" id="1431903"/>
    <lineage>
        <taxon>Eukaryota</taxon>
        <taxon>Metazoa</taxon>
        <taxon>Ecdysozoa</taxon>
        <taxon>Arthropoda</taxon>
        <taxon>Hexapoda</taxon>
        <taxon>Insecta</taxon>
        <taxon>Pterygota</taxon>
        <taxon>Neoptera</taxon>
        <taxon>Endopterygota</taxon>
        <taxon>Coleoptera</taxon>
        <taxon>Polyphaga</taxon>
        <taxon>Cucujiformia</taxon>
        <taxon>Nitidulidae</taxon>
        <taxon>Meligethinae</taxon>
        <taxon>Brassicogethes</taxon>
    </lineage>
</organism>
<dbReference type="Proteomes" id="UP001154078">
    <property type="component" value="Chromosome 2"/>
</dbReference>
<feature type="domain" description="Methyltransferase" evidence="1">
    <location>
        <begin position="110"/>
        <end position="256"/>
    </location>
</feature>
<evidence type="ECO:0000313" key="3">
    <source>
        <dbReference type="Proteomes" id="UP001154078"/>
    </source>
</evidence>
<accession>A0A9P0FDN2</accession>
<dbReference type="AlphaFoldDB" id="A0A9P0FDN2"/>
<dbReference type="OrthoDB" id="10258156at2759"/>
<dbReference type="PANTHER" id="PTHR12496">
    <property type="entry name" value="CGI-41 METHYLTRANSFERASE"/>
    <property type="match status" value="1"/>
</dbReference>
<dbReference type="EMBL" id="OV121133">
    <property type="protein sequence ID" value="CAH0551895.1"/>
    <property type="molecule type" value="Genomic_DNA"/>
</dbReference>
<dbReference type="PANTHER" id="PTHR12496:SF0">
    <property type="entry name" value="METHYLTRANSFERASE DOMAIN-CONTAINING PROTEIN"/>
    <property type="match status" value="1"/>
</dbReference>
<name>A0A9P0FDN2_BRAAE</name>
<dbReference type="InterPro" id="IPR029063">
    <property type="entry name" value="SAM-dependent_MTases_sf"/>
</dbReference>
<dbReference type="Gene3D" id="3.40.50.150">
    <property type="entry name" value="Vaccinia Virus protein VP39"/>
    <property type="match status" value="1"/>
</dbReference>
<protein>
    <recommendedName>
        <fullName evidence="1">Methyltransferase domain-containing protein</fullName>
    </recommendedName>
</protein>
<dbReference type="CDD" id="cd02440">
    <property type="entry name" value="AdoMet_MTases"/>
    <property type="match status" value="1"/>
</dbReference>